<sequence>MRFISTQWRRRERGQSIVVFALALVAILALTGLAVDGSFVFEHRRRASTAADAVALAGTRGLLLARQANQNGTAVRTAIAQALAAQNLTGITDLTWTANYTRRNGSVIGPVVAGGAIPAEARGIQVTISYQFATFFIPVLGFDWLPADAQATAAYGPIGAPPGAELIPLAVSRQAAEAMQTQGGNVIIFGPQSGAFKDLPGAFGSVDLVPNGNPSNGNSSDCDSATPRDTQTYFWCQGTRHQINIGDRLPVNTGALGNALTKEIEYRARTRPVGLVPVFDQAQGTGNNISYRIIGFVTVELLDPDERVDADGDGWVDDPPYNLNSSNSQACRTGFPPPPPNGQNGTPRCSYLSARFVSVRLFTGGISSTAFEGGAYTINLIR</sequence>
<comment type="caution">
    <text evidence="3">The sequence shown here is derived from an EMBL/GenBank/DDBJ whole genome shotgun (WGS) entry which is preliminary data.</text>
</comment>
<gene>
    <name evidence="3" type="ORF">A6A03_13775</name>
</gene>
<evidence type="ECO:0000259" key="1">
    <source>
        <dbReference type="Pfam" id="PF09977"/>
    </source>
</evidence>
<evidence type="ECO:0000313" key="4">
    <source>
        <dbReference type="Proteomes" id="UP000078287"/>
    </source>
</evidence>
<dbReference type="Pfam" id="PF09977">
    <property type="entry name" value="Tad_C"/>
    <property type="match status" value="1"/>
</dbReference>
<dbReference type="Proteomes" id="UP000078287">
    <property type="component" value="Unassembled WGS sequence"/>
</dbReference>
<dbReference type="AlphaFoldDB" id="A0A178MCC9"/>
<dbReference type="EMBL" id="LWQS01000051">
    <property type="protein sequence ID" value="OAN45807.1"/>
    <property type="molecule type" value="Genomic_DNA"/>
</dbReference>
<name>A0A178MCC9_9CHLR</name>
<accession>A0A178MCC9</accession>
<keyword evidence="4" id="KW-1185">Reference proteome</keyword>
<organism evidence="3 4">
    <name type="scientific">Chloroflexus islandicus</name>
    <dbReference type="NCBI Taxonomy" id="1707952"/>
    <lineage>
        <taxon>Bacteria</taxon>
        <taxon>Bacillati</taxon>
        <taxon>Chloroflexota</taxon>
        <taxon>Chloroflexia</taxon>
        <taxon>Chloroflexales</taxon>
        <taxon>Chloroflexineae</taxon>
        <taxon>Chloroflexaceae</taxon>
        <taxon>Chloroflexus</taxon>
    </lineage>
</organism>
<proteinExistence type="predicted"/>
<protein>
    <submittedName>
        <fullName evidence="3">Uncharacterized protein</fullName>
    </submittedName>
</protein>
<evidence type="ECO:0000313" key="3">
    <source>
        <dbReference type="EMBL" id="OAN45807.1"/>
    </source>
</evidence>
<reference evidence="3 4" key="1">
    <citation type="submission" date="2016-04" db="EMBL/GenBank/DDBJ databases">
        <title>Chloroflexus islandicus sp. nov., a thermophilic filamentous anoxygenic phototrophic bacterium from geyser Strokkur (Iceland).</title>
        <authorList>
            <person name="Gaisin V.A."/>
            <person name="Kalashnikov A.M."/>
            <person name="Sukhacheva M.V."/>
            <person name="Grouzdev D.S."/>
            <person name="Ivanov T.M."/>
            <person name="Kuznetsov B."/>
            <person name="Gorlenko V.M."/>
        </authorList>
    </citation>
    <scope>NUCLEOTIDE SEQUENCE [LARGE SCALE GENOMIC DNA]</scope>
    <source>
        <strain evidence="4">isl-2</strain>
    </source>
</reference>
<feature type="domain" description="DUF2134" evidence="1">
    <location>
        <begin position="65"/>
        <end position="153"/>
    </location>
</feature>
<dbReference type="OrthoDB" id="5187898at2"/>
<dbReference type="STRING" id="1707952.A6A03_13775"/>
<dbReference type="InterPro" id="IPR028087">
    <property type="entry name" value="Tad_N"/>
</dbReference>
<feature type="domain" description="Putative Flp pilus-assembly TadG-like N-terminal" evidence="2">
    <location>
        <begin position="16"/>
        <end position="58"/>
    </location>
</feature>
<evidence type="ECO:0000259" key="2">
    <source>
        <dbReference type="Pfam" id="PF13400"/>
    </source>
</evidence>
<dbReference type="InterPro" id="IPR018705">
    <property type="entry name" value="DUF2134_membrane"/>
</dbReference>
<dbReference type="Pfam" id="PF13400">
    <property type="entry name" value="Tad"/>
    <property type="match status" value="1"/>
</dbReference>
<dbReference type="RefSeq" id="WP_066787077.1">
    <property type="nucleotide sequence ID" value="NZ_LWQS01000051.1"/>
</dbReference>